<gene>
    <name evidence="3" type="ORF">FA13DRAFT_1751438</name>
</gene>
<sequence length="220" mass="24952">MKREGFGIANPEQYRRLLNSFPHAYLSDNPEARKTIPISLVHVFSCLGRHYGLDVFPVNFPSVVLARVHTWAPWGPDGFMSGSPIEGVDVSPSNAVMMLLRASRNMVASMRQREIGFAFSDAPLLLCPDDVEPLSLLRATGQLPCMECYTLSMALVPLLDEPPLLQEDREAITIPPKWRTEVDVKYFVGQVLRHTDIEYYGCIIGWDVSIFLFRLQFFLF</sequence>
<evidence type="ECO:0000313" key="4">
    <source>
        <dbReference type="Proteomes" id="UP000298030"/>
    </source>
</evidence>
<proteinExistence type="predicted"/>
<dbReference type="AlphaFoldDB" id="A0A4Y7TY28"/>
<evidence type="ECO:0008006" key="5">
    <source>
        <dbReference type="Google" id="ProtNLM"/>
    </source>
</evidence>
<keyword evidence="4" id="KW-1185">Reference proteome</keyword>
<comment type="caution">
    <text evidence="3">The sequence shown here is derived from an EMBL/GenBank/DDBJ whole genome shotgun (WGS) entry which is preliminary data.</text>
</comment>
<evidence type="ECO:0000259" key="2">
    <source>
        <dbReference type="Pfam" id="PF13369"/>
    </source>
</evidence>
<evidence type="ECO:0000259" key="1">
    <source>
        <dbReference type="Pfam" id="PF08755"/>
    </source>
</evidence>
<reference evidence="3 4" key="1">
    <citation type="journal article" date="2019" name="Nat. Ecol. Evol.">
        <title>Megaphylogeny resolves global patterns of mushroom evolution.</title>
        <authorList>
            <person name="Varga T."/>
            <person name="Krizsan K."/>
            <person name="Foldi C."/>
            <person name="Dima B."/>
            <person name="Sanchez-Garcia M."/>
            <person name="Sanchez-Ramirez S."/>
            <person name="Szollosi G.J."/>
            <person name="Szarkandi J.G."/>
            <person name="Papp V."/>
            <person name="Albert L."/>
            <person name="Andreopoulos W."/>
            <person name="Angelini C."/>
            <person name="Antonin V."/>
            <person name="Barry K.W."/>
            <person name="Bougher N.L."/>
            <person name="Buchanan P."/>
            <person name="Buyck B."/>
            <person name="Bense V."/>
            <person name="Catcheside P."/>
            <person name="Chovatia M."/>
            <person name="Cooper J."/>
            <person name="Damon W."/>
            <person name="Desjardin D."/>
            <person name="Finy P."/>
            <person name="Geml J."/>
            <person name="Haridas S."/>
            <person name="Hughes K."/>
            <person name="Justo A."/>
            <person name="Karasinski D."/>
            <person name="Kautmanova I."/>
            <person name="Kiss B."/>
            <person name="Kocsube S."/>
            <person name="Kotiranta H."/>
            <person name="LaButti K.M."/>
            <person name="Lechner B.E."/>
            <person name="Liimatainen K."/>
            <person name="Lipzen A."/>
            <person name="Lukacs Z."/>
            <person name="Mihaltcheva S."/>
            <person name="Morgado L.N."/>
            <person name="Niskanen T."/>
            <person name="Noordeloos M.E."/>
            <person name="Ohm R.A."/>
            <person name="Ortiz-Santana B."/>
            <person name="Ovrebo C."/>
            <person name="Racz N."/>
            <person name="Riley R."/>
            <person name="Savchenko A."/>
            <person name="Shiryaev A."/>
            <person name="Soop K."/>
            <person name="Spirin V."/>
            <person name="Szebenyi C."/>
            <person name="Tomsovsky M."/>
            <person name="Tulloss R.E."/>
            <person name="Uehling J."/>
            <person name="Grigoriev I.V."/>
            <person name="Vagvolgyi C."/>
            <person name="Papp T."/>
            <person name="Martin F.M."/>
            <person name="Miettinen O."/>
            <person name="Hibbett D.S."/>
            <person name="Nagy L.G."/>
        </authorList>
    </citation>
    <scope>NUCLEOTIDE SEQUENCE [LARGE SCALE GENOMIC DNA]</scope>
    <source>
        <strain evidence="3 4">FP101781</strain>
    </source>
</reference>
<dbReference type="SUPFAM" id="SSF141255">
    <property type="entry name" value="YccV-like"/>
    <property type="match status" value="1"/>
</dbReference>
<accession>A0A4Y7TY28</accession>
<dbReference type="Pfam" id="PF08755">
    <property type="entry name" value="YccV-like"/>
    <property type="match status" value="1"/>
</dbReference>
<feature type="domain" description="Protein SirB1 N-terminal" evidence="2">
    <location>
        <begin position="10"/>
        <end position="85"/>
    </location>
</feature>
<dbReference type="InterPro" id="IPR032698">
    <property type="entry name" value="SirB1_N"/>
</dbReference>
<dbReference type="OrthoDB" id="28868at2759"/>
<dbReference type="GO" id="GO:0003677">
    <property type="term" value="F:DNA binding"/>
    <property type="evidence" value="ECO:0007669"/>
    <property type="project" value="InterPro"/>
</dbReference>
<dbReference type="InterPro" id="IPR011722">
    <property type="entry name" value="Hemimethylated_DNA-bd_dom"/>
</dbReference>
<name>A0A4Y7TY28_COPMI</name>
<dbReference type="STRING" id="71717.A0A4Y7TY28"/>
<organism evidence="3 4">
    <name type="scientific">Coprinellus micaceus</name>
    <name type="common">Glistening ink-cap mushroom</name>
    <name type="synonym">Coprinus micaceus</name>
    <dbReference type="NCBI Taxonomy" id="71717"/>
    <lineage>
        <taxon>Eukaryota</taxon>
        <taxon>Fungi</taxon>
        <taxon>Dikarya</taxon>
        <taxon>Basidiomycota</taxon>
        <taxon>Agaricomycotina</taxon>
        <taxon>Agaricomycetes</taxon>
        <taxon>Agaricomycetidae</taxon>
        <taxon>Agaricales</taxon>
        <taxon>Agaricineae</taxon>
        <taxon>Psathyrellaceae</taxon>
        <taxon>Coprinellus</taxon>
    </lineage>
</organism>
<protein>
    <recommendedName>
        <fullName evidence="5">Hemimethylated DNA-binding domain-containing protein</fullName>
    </recommendedName>
</protein>
<feature type="domain" description="Hemimethylated DNA-binding" evidence="1">
    <location>
        <begin position="184"/>
        <end position="209"/>
    </location>
</feature>
<evidence type="ECO:0000313" key="3">
    <source>
        <dbReference type="EMBL" id="TEB38884.1"/>
    </source>
</evidence>
<dbReference type="EMBL" id="QPFP01000002">
    <property type="protein sequence ID" value="TEB38884.1"/>
    <property type="molecule type" value="Genomic_DNA"/>
</dbReference>
<dbReference type="Pfam" id="PF13369">
    <property type="entry name" value="Transglut_core2"/>
    <property type="match status" value="1"/>
</dbReference>
<dbReference type="Proteomes" id="UP000298030">
    <property type="component" value="Unassembled WGS sequence"/>
</dbReference>
<dbReference type="InterPro" id="IPR036623">
    <property type="entry name" value="Hemimethylated_DNA-bd_sf"/>
</dbReference>